<dbReference type="AlphaFoldDB" id="A0AAP0KK52"/>
<dbReference type="InterPro" id="IPR004883">
    <property type="entry name" value="LOB"/>
</dbReference>
<dbReference type="Proteomes" id="UP001417504">
    <property type="component" value="Unassembled WGS sequence"/>
</dbReference>
<protein>
    <recommendedName>
        <fullName evidence="3">LOB domain-containing protein</fullName>
    </recommendedName>
</protein>
<reference evidence="4 5" key="1">
    <citation type="submission" date="2024-01" db="EMBL/GenBank/DDBJ databases">
        <title>Genome assemblies of Stephania.</title>
        <authorList>
            <person name="Yang L."/>
        </authorList>
    </citation>
    <scope>NUCLEOTIDE SEQUENCE [LARGE SCALE GENOMIC DNA]</scope>
    <source>
        <strain evidence="4">QJT</strain>
        <tissue evidence="4">Leaf</tissue>
    </source>
</reference>
<evidence type="ECO:0000259" key="3">
    <source>
        <dbReference type="Pfam" id="PF03195"/>
    </source>
</evidence>
<comment type="caution">
    <text evidence="4">The sequence shown here is derived from an EMBL/GenBank/DDBJ whole genome shotgun (WGS) entry which is preliminary data.</text>
</comment>
<evidence type="ECO:0000313" key="5">
    <source>
        <dbReference type="Proteomes" id="UP001417504"/>
    </source>
</evidence>
<accession>A0AAP0KK52</accession>
<gene>
    <name evidence="4" type="ORF">Sjap_000389</name>
</gene>
<organism evidence="4 5">
    <name type="scientific">Stephania japonica</name>
    <dbReference type="NCBI Taxonomy" id="461633"/>
    <lineage>
        <taxon>Eukaryota</taxon>
        <taxon>Viridiplantae</taxon>
        <taxon>Streptophyta</taxon>
        <taxon>Embryophyta</taxon>
        <taxon>Tracheophyta</taxon>
        <taxon>Spermatophyta</taxon>
        <taxon>Magnoliopsida</taxon>
        <taxon>Ranunculales</taxon>
        <taxon>Menispermaceae</taxon>
        <taxon>Menispermoideae</taxon>
        <taxon>Cissampelideae</taxon>
        <taxon>Stephania</taxon>
    </lineage>
</organism>
<evidence type="ECO:0000256" key="2">
    <source>
        <dbReference type="SAM" id="MobiDB-lite"/>
    </source>
</evidence>
<feature type="region of interest" description="Disordered" evidence="2">
    <location>
        <begin position="134"/>
        <end position="163"/>
    </location>
</feature>
<feature type="domain" description="LOB" evidence="3">
    <location>
        <begin position="2"/>
        <end position="52"/>
    </location>
</feature>
<evidence type="ECO:0000256" key="1">
    <source>
        <dbReference type="ARBA" id="ARBA00005474"/>
    </source>
</evidence>
<dbReference type="EMBL" id="JBBNAE010000001">
    <property type="protein sequence ID" value="KAK9152909.1"/>
    <property type="molecule type" value="Genomic_DNA"/>
</dbReference>
<dbReference type="Pfam" id="PF03195">
    <property type="entry name" value="LOB"/>
    <property type="match status" value="1"/>
</dbReference>
<comment type="similarity">
    <text evidence="1">Belongs to the LOB domain-containing protein family.</text>
</comment>
<name>A0AAP0KK52_9MAGN</name>
<sequence>MKMVKQVEEKAKTVETLVWEAQWRERDPTLGCYREFQRAVNENRELKNKLAMVLGSAGVNGWNSNNAVNGYNINNNNANSLILDYGGLDSIYFEDVVPSSAISFPLATAYPHAGRTSQGLHSSNIVNYNYSSQQGYLPGQQQESRDVKAMNDGANGYTPSLGA</sequence>
<keyword evidence="5" id="KW-1185">Reference proteome</keyword>
<evidence type="ECO:0000313" key="4">
    <source>
        <dbReference type="EMBL" id="KAK9152909.1"/>
    </source>
</evidence>
<proteinExistence type="inferred from homology"/>